<dbReference type="Proteomes" id="UP000887577">
    <property type="component" value="Unplaced"/>
</dbReference>
<feature type="compositionally biased region" description="Polar residues" evidence="1">
    <location>
        <begin position="129"/>
        <end position="140"/>
    </location>
</feature>
<evidence type="ECO:0000313" key="2">
    <source>
        <dbReference type="Proteomes" id="UP000887577"/>
    </source>
</evidence>
<dbReference type="WBParaSite" id="PSU_v2.g8880.t1">
    <property type="protein sequence ID" value="PSU_v2.g8880.t1"/>
    <property type="gene ID" value="PSU_v2.g8880"/>
</dbReference>
<name>A0A914ZAT8_9BILA</name>
<dbReference type="AlphaFoldDB" id="A0A914ZAT8"/>
<proteinExistence type="predicted"/>
<evidence type="ECO:0000313" key="3">
    <source>
        <dbReference type="WBParaSite" id="PSU_v2.g8880.t1"/>
    </source>
</evidence>
<feature type="region of interest" description="Disordered" evidence="1">
    <location>
        <begin position="108"/>
        <end position="140"/>
    </location>
</feature>
<evidence type="ECO:0000256" key="1">
    <source>
        <dbReference type="SAM" id="MobiDB-lite"/>
    </source>
</evidence>
<sequence>MMILRIQLSQFRPPEKHVCKPRSLKEVREQQRTFEKKGRKRERIVDDNYESEVEGPQEIKRTRKSAQIATEKLTNCFKDCDNIVTENDESNIEEPENNKRILRSARFNDSKFKSVASDDADGEEKSGVSKPTSKIRTNCN</sequence>
<organism evidence="2 3">
    <name type="scientific">Panagrolaimus superbus</name>
    <dbReference type="NCBI Taxonomy" id="310955"/>
    <lineage>
        <taxon>Eukaryota</taxon>
        <taxon>Metazoa</taxon>
        <taxon>Ecdysozoa</taxon>
        <taxon>Nematoda</taxon>
        <taxon>Chromadorea</taxon>
        <taxon>Rhabditida</taxon>
        <taxon>Tylenchina</taxon>
        <taxon>Panagrolaimomorpha</taxon>
        <taxon>Panagrolaimoidea</taxon>
        <taxon>Panagrolaimidae</taxon>
        <taxon>Panagrolaimus</taxon>
    </lineage>
</organism>
<protein>
    <submittedName>
        <fullName evidence="3">Uncharacterized protein</fullName>
    </submittedName>
</protein>
<keyword evidence="2" id="KW-1185">Reference proteome</keyword>
<accession>A0A914ZAT8</accession>
<reference evidence="3" key="1">
    <citation type="submission" date="2022-11" db="UniProtKB">
        <authorList>
            <consortium name="WormBaseParasite"/>
        </authorList>
    </citation>
    <scope>IDENTIFICATION</scope>
</reference>